<evidence type="ECO:0000313" key="2">
    <source>
        <dbReference type="EMBL" id="BES89510.1"/>
    </source>
</evidence>
<gene>
    <name evidence="2" type="ORF">NTJ_02317</name>
</gene>
<dbReference type="EMBL" id="AP028909">
    <property type="protein sequence ID" value="BES89510.1"/>
    <property type="molecule type" value="Genomic_DNA"/>
</dbReference>
<proteinExistence type="predicted"/>
<dbReference type="Proteomes" id="UP001307889">
    <property type="component" value="Chromosome 1"/>
</dbReference>
<evidence type="ECO:0000256" key="1">
    <source>
        <dbReference type="SAM" id="MobiDB-lite"/>
    </source>
</evidence>
<keyword evidence="3" id="KW-1185">Reference proteome</keyword>
<protein>
    <submittedName>
        <fullName evidence="2">Uncharacterized protein</fullName>
    </submittedName>
</protein>
<evidence type="ECO:0000313" key="3">
    <source>
        <dbReference type="Proteomes" id="UP001307889"/>
    </source>
</evidence>
<accession>A0ABN7AB63</accession>
<organism evidence="2 3">
    <name type="scientific">Nesidiocoris tenuis</name>
    <dbReference type="NCBI Taxonomy" id="355587"/>
    <lineage>
        <taxon>Eukaryota</taxon>
        <taxon>Metazoa</taxon>
        <taxon>Ecdysozoa</taxon>
        <taxon>Arthropoda</taxon>
        <taxon>Hexapoda</taxon>
        <taxon>Insecta</taxon>
        <taxon>Pterygota</taxon>
        <taxon>Neoptera</taxon>
        <taxon>Paraneoptera</taxon>
        <taxon>Hemiptera</taxon>
        <taxon>Heteroptera</taxon>
        <taxon>Panheteroptera</taxon>
        <taxon>Cimicomorpha</taxon>
        <taxon>Miridae</taxon>
        <taxon>Dicyphina</taxon>
        <taxon>Nesidiocoris</taxon>
    </lineage>
</organism>
<reference evidence="2 3" key="1">
    <citation type="submission" date="2023-09" db="EMBL/GenBank/DDBJ databases">
        <title>Nesidiocoris tenuis whole genome shotgun sequence.</title>
        <authorList>
            <person name="Shibata T."/>
            <person name="Shimoda M."/>
            <person name="Kobayashi T."/>
            <person name="Uehara T."/>
        </authorList>
    </citation>
    <scope>NUCLEOTIDE SEQUENCE [LARGE SCALE GENOMIC DNA]</scope>
    <source>
        <strain evidence="2 3">Japan</strain>
    </source>
</reference>
<name>A0ABN7AB63_9HEMI</name>
<sequence length="105" mass="11753">MASLQLTTGKRRRYLIRDPTGLIFNRGQKANSNRDLPTEGTPKGIMDDLDLVTSKRQPHIHPSHMEIDELPTRYGVSTETSSIPHRPGVTSRNVVARQSPFPPLP</sequence>
<feature type="region of interest" description="Disordered" evidence="1">
    <location>
        <begin position="75"/>
        <end position="105"/>
    </location>
</feature>